<dbReference type="FunCoup" id="R7TVB3">
    <property type="interactions" value="52"/>
</dbReference>
<reference evidence="16" key="3">
    <citation type="submission" date="2015-06" db="UniProtKB">
        <authorList>
            <consortium name="EnsemblMetazoa"/>
        </authorList>
    </citation>
    <scope>IDENTIFICATION</scope>
</reference>
<evidence type="ECO:0000256" key="3">
    <source>
        <dbReference type="ARBA" id="ARBA00008919"/>
    </source>
</evidence>
<keyword evidence="6 12" id="KW-0812">Transmembrane</keyword>
<evidence type="ECO:0000313" key="15">
    <source>
        <dbReference type="EMBL" id="ELT97664.1"/>
    </source>
</evidence>
<evidence type="ECO:0000256" key="5">
    <source>
        <dbReference type="ARBA" id="ARBA00022679"/>
    </source>
</evidence>
<keyword evidence="7" id="KW-0735">Signal-anchor</keyword>
<feature type="domain" description="Fucosyltransferase N-terminal" evidence="14">
    <location>
        <begin position="18"/>
        <end position="100"/>
    </location>
</feature>
<reference evidence="15 17" key="2">
    <citation type="journal article" date="2013" name="Nature">
        <title>Insights into bilaterian evolution from three spiralian genomes.</title>
        <authorList>
            <person name="Simakov O."/>
            <person name="Marletaz F."/>
            <person name="Cho S.J."/>
            <person name="Edsinger-Gonzales E."/>
            <person name="Havlak P."/>
            <person name="Hellsten U."/>
            <person name="Kuo D.H."/>
            <person name="Larsson T."/>
            <person name="Lv J."/>
            <person name="Arendt D."/>
            <person name="Savage R."/>
            <person name="Osoegawa K."/>
            <person name="de Jong P."/>
            <person name="Grimwood J."/>
            <person name="Chapman J.A."/>
            <person name="Shapiro H."/>
            <person name="Aerts A."/>
            <person name="Otillar R.P."/>
            <person name="Terry A.Y."/>
            <person name="Boore J.L."/>
            <person name="Grigoriev I.V."/>
            <person name="Lindberg D.R."/>
            <person name="Seaver E.C."/>
            <person name="Weisblat D.A."/>
            <person name="Putnam N.H."/>
            <person name="Rokhsar D.S."/>
        </authorList>
    </citation>
    <scope>NUCLEOTIDE SEQUENCE</scope>
    <source>
        <strain evidence="15 17">I ESC-2004</strain>
    </source>
</reference>
<evidence type="ECO:0000256" key="4">
    <source>
        <dbReference type="ARBA" id="ARBA00022676"/>
    </source>
</evidence>
<dbReference type="Proteomes" id="UP000014760">
    <property type="component" value="Unassembled WGS sequence"/>
</dbReference>
<dbReference type="GO" id="GO:0000139">
    <property type="term" value="C:Golgi membrane"/>
    <property type="evidence" value="ECO:0007669"/>
    <property type="project" value="UniProtKB-SubCell"/>
</dbReference>
<dbReference type="UniPathway" id="UPA00378"/>
<dbReference type="STRING" id="283909.R7TVB3"/>
<dbReference type="Pfam" id="PF00852">
    <property type="entry name" value="Glyco_transf_10"/>
    <property type="match status" value="1"/>
</dbReference>
<dbReference type="InterPro" id="IPR055270">
    <property type="entry name" value="Glyco_tran_10_C"/>
</dbReference>
<dbReference type="GO" id="GO:0032580">
    <property type="term" value="C:Golgi cisterna membrane"/>
    <property type="evidence" value="ECO:0007669"/>
    <property type="project" value="UniProtKB-SubCell"/>
</dbReference>
<evidence type="ECO:0000259" key="14">
    <source>
        <dbReference type="Pfam" id="PF17039"/>
    </source>
</evidence>
<dbReference type="FunFam" id="3.40.50.11660:FF:000004">
    <property type="entry name" value="Glycoprotein 3-alpha-L-fucosyltransferase A"/>
    <property type="match status" value="1"/>
</dbReference>
<feature type="non-terminal residue" evidence="15">
    <location>
        <position position="320"/>
    </location>
</feature>
<feature type="domain" description="Fucosyltransferase C-terminal" evidence="13">
    <location>
        <begin position="123"/>
        <end position="297"/>
    </location>
</feature>
<evidence type="ECO:0000256" key="2">
    <source>
        <dbReference type="ARBA" id="ARBA00004922"/>
    </source>
</evidence>
<dbReference type="PANTHER" id="PTHR48438">
    <property type="entry name" value="ALPHA-(1,3)-FUCOSYLTRANSFERASE C-RELATED"/>
    <property type="match status" value="1"/>
</dbReference>
<keyword evidence="4 12" id="KW-0328">Glycosyltransferase</keyword>
<protein>
    <recommendedName>
        <fullName evidence="12">Fucosyltransferase</fullName>
        <ecNumber evidence="12">2.4.1.-</ecNumber>
    </recommendedName>
</protein>
<dbReference type="HOGENOM" id="CLU_032075_4_1_1"/>
<dbReference type="AlphaFoldDB" id="R7TVB3"/>
<sequence length="320" mass="37053">KKLLVYNGGRNTLTGDKIFRENQCGVQKCTITTNNKELATADAVLFQGSSFPSKKLKKPEQIWVWSTLESPHHSRGLAGYKEVINWTATYRRDSTLVSPYERFVPFKNFTKLPDAPPKDYAAGKTEKVAWFVSNCNAQNGRLKYVKELSKYIGVHIYGPCGTHSCPRSKSKQCFDMLNKKYKFYLAFENSNCRDYITEKFYWNGLWNDVLPIAMGAAPEDYQVVAPPHSYIHVDEFNGPAALAQYLHKVDRNDTLYNSYFRWKGTGEFLNTKFMCRMCRMMHEADHHRSSISNVDDWWRGKGVCVTPSRQPWATWRDHHD</sequence>
<evidence type="ECO:0000256" key="10">
    <source>
        <dbReference type="ARBA" id="ARBA00023136"/>
    </source>
</evidence>
<dbReference type="Pfam" id="PF17039">
    <property type="entry name" value="Glyco_tran_10_N"/>
    <property type="match status" value="1"/>
</dbReference>
<keyword evidence="9 12" id="KW-0333">Golgi apparatus</keyword>
<name>R7TVB3_CAPTE</name>
<dbReference type="InterPro" id="IPR001503">
    <property type="entry name" value="Glyco_trans_10"/>
</dbReference>
<keyword evidence="5 12" id="KW-0808">Transferase</keyword>
<dbReference type="EC" id="2.4.1.-" evidence="12"/>
<dbReference type="OMA" id="WINHYCK"/>
<feature type="non-terminal residue" evidence="15">
    <location>
        <position position="1"/>
    </location>
</feature>
<dbReference type="GO" id="GO:0008417">
    <property type="term" value="F:fucosyltransferase activity"/>
    <property type="evidence" value="ECO:0007669"/>
    <property type="project" value="InterPro"/>
</dbReference>
<dbReference type="EMBL" id="AMQN01010773">
    <property type="status" value="NOT_ANNOTATED_CDS"/>
    <property type="molecule type" value="Genomic_DNA"/>
</dbReference>
<evidence type="ECO:0000256" key="8">
    <source>
        <dbReference type="ARBA" id="ARBA00022989"/>
    </source>
</evidence>
<dbReference type="EnsemblMetazoa" id="CapteT24551">
    <property type="protein sequence ID" value="CapteP24551"/>
    <property type="gene ID" value="CapteG24551"/>
</dbReference>
<dbReference type="OrthoDB" id="427096at2759"/>
<dbReference type="InterPro" id="IPR038577">
    <property type="entry name" value="GT10-like_C_sf"/>
</dbReference>
<keyword evidence="10" id="KW-0472">Membrane</keyword>
<evidence type="ECO:0000256" key="6">
    <source>
        <dbReference type="ARBA" id="ARBA00022692"/>
    </source>
</evidence>
<gene>
    <name evidence="15" type="ORF">CAPTEDRAFT_24551</name>
</gene>
<evidence type="ECO:0000256" key="1">
    <source>
        <dbReference type="ARBA" id="ARBA00004323"/>
    </source>
</evidence>
<dbReference type="Gene3D" id="3.40.50.11660">
    <property type="entry name" value="Glycosyl transferase family 10, C-terminal domain"/>
    <property type="match status" value="1"/>
</dbReference>
<evidence type="ECO:0000256" key="9">
    <source>
        <dbReference type="ARBA" id="ARBA00023034"/>
    </source>
</evidence>
<reference evidence="17" key="1">
    <citation type="submission" date="2012-12" db="EMBL/GenBank/DDBJ databases">
        <authorList>
            <person name="Hellsten U."/>
            <person name="Grimwood J."/>
            <person name="Chapman J.A."/>
            <person name="Shapiro H."/>
            <person name="Aerts A."/>
            <person name="Otillar R.P."/>
            <person name="Terry A.Y."/>
            <person name="Boore J.L."/>
            <person name="Simakov O."/>
            <person name="Marletaz F."/>
            <person name="Cho S.-J."/>
            <person name="Edsinger-Gonzales E."/>
            <person name="Havlak P."/>
            <person name="Kuo D.-H."/>
            <person name="Larsson T."/>
            <person name="Lv J."/>
            <person name="Arendt D."/>
            <person name="Savage R."/>
            <person name="Osoegawa K."/>
            <person name="de Jong P."/>
            <person name="Lindberg D.R."/>
            <person name="Seaver E.C."/>
            <person name="Weisblat D.A."/>
            <person name="Putnam N.H."/>
            <person name="Grigoriev I.V."/>
            <person name="Rokhsar D.S."/>
        </authorList>
    </citation>
    <scope>NUCLEOTIDE SEQUENCE</scope>
    <source>
        <strain evidence="17">I ESC-2004</strain>
    </source>
</reference>
<evidence type="ECO:0000256" key="12">
    <source>
        <dbReference type="RuleBase" id="RU003832"/>
    </source>
</evidence>
<comment type="similarity">
    <text evidence="3 12">Belongs to the glycosyltransferase 10 family.</text>
</comment>
<dbReference type="PANTHER" id="PTHR48438:SF1">
    <property type="entry name" value="ALPHA-(1,3)-FUCOSYLTRANSFERASE C-RELATED"/>
    <property type="match status" value="1"/>
</dbReference>
<dbReference type="EMBL" id="KB308499">
    <property type="protein sequence ID" value="ELT97664.1"/>
    <property type="molecule type" value="Genomic_DNA"/>
</dbReference>
<dbReference type="InterPro" id="IPR031481">
    <property type="entry name" value="Glyco_tran_10_N"/>
</dbReference>
<proteinExistence type="inferred from homology"/>
<comment type="subcellular location">
    <subcellularLocation>
        <location evidence="1">Golgi apparatus membrane</location>
        <topology evidence="1">Single-pass type II membrane protein</topology>
    </subcellularLocation>
    <subcellularLocation>
        <location evidence="12">Golgi apparatus</location>
        <location evidence="12">Golgi stack membrane</location>
        <topology evidence="12">Single-pass type II membrane protein</topology>
    </subcellularLocation>
</comment>
<evidence type="ECO:0000259" key="13">
    <source>
        <dbReference type="Pfam" id="PF00852"/>
    </source>
</evidence>
<evidence type="ECO:0000256" key="11">
    <source>
        <dbReference type="ARBA" id="ARBA00023180"/>
    </source>
</evidence>
<organism evidence="15">
    <name type="scientific">Capitella teleta</name>
    <name type="common">Polychaete worm</name>
    <dbReference type="NCBI Taxonomy" id="283909"/>
    <lineage>
        <taxon>Eukaryota</taxon>
        <taxon>Metazoa</taxon>
        <taxon>Spiralia</taxon>
        <taxon>Lophotrochozoa</taxon>
        <taxon>Annelida</taxon>
        <taxon>Polychaeta</taxon>
        <taxon>Sedentaria</taxon>
        <taxon>Scolecida</taxon>
        <taxon>Capitellidae</taxon>
        <taxon>Capitella</taxon>
    </lineage>
</organism>
<evidence type="ECO:0000256" key="7">
    <source>
        <dbReference type="ARBA" id="ARBA00022968"/>
    </source>
</evidence>
<keyword evidence="17" id="KW-1185">Reference proteome</keyword>
<dbReference type="SUPFAM" id="SSF53756">
    <property type="entry name" value="UDP-Glycosyltransferase/glycogen phosphorylase"/>
    <property type="match status" value="1"/>
</dbReference>
<comment type="pathway">
    <text evidence="2">Protein modification; protein glycosylation.</text>
</comment>
<evidence type="ECO:0000313" key="16">
    <source>
        <dbReference type="EnsemblMetazoa" id="CapteP24551"/>
    </source>
</evidence>
<keyword evidence="11" id="KW-0325">Glycoprotein</keyword>
<evidence type="ECO:0000313" key="17">
    <source>
        <dbReference type="Proteomes" id="UP000014760"/>
    </source>
</evidence>
<keyword evidence="8" id="KW-1133">Transmembrane helix</keyword>
<accession>R7TVB3</accession>